<proteinExistence type="predicted"/>
<evidence type="ECO:0000256" key="1">
    <source>
        <dbReference type="SAM" id="Phobius"/>
    </source>
</evidence>
<keyword evidence="1" id="KW-0472">Membrane</keyword>
<dbReference type="WBParaSite" id="jg1055">
    <property type="protein sequence ID" value="jg1055"/>
    <property type="gene ID" value="jg1055"/>
</dbReference>
<keyword evidence="1" id="KW-1133">Transmembrane helix</keyword>
<organism evidence="2 3">
    <name type="scientific">Ditylenchus dipsaci</name>
    <dbReference type="NCBI Taxonomy" id="166011"/>
    <lineage>
        <taxon>Eukaryota</taxon>
        <taxon>Metazoa</taxon>
        <taxon>Ecdysozoa</taxon>
        <taxon>Nematoda</taxon>
        <taxon>Chromadorea</taxon>
        <taxon>Rhabditida</taxon>
        <taxon>Tylenchina</taxon>
        <taxon>Tylenchomorpha</taxon>
        <taxon>Sphaerularioidea</taxon>
        <taxon>Anguinidae</taxon>
        <taxon>Anguininae</taxon>
        <taxon>Ditylenchus</taxon>
    </lineage>
</organism>
<sequence>MTDLPDPYYKYLVLVIGVHLKIIEMDQCSSGRGRLFHAMIPLNIAFLLINFIAFYSALPVPSDTKQLNDCNGNSCGTLFQLYTPFFFATFSRDDGHKSFSNLGLILFYFVHYRKLCFYFCVPKLDSQELK</sequence>
<keyword evidence="2" id="KW-1185">Reference proteome</keyword>
<protein>
    <submittedName>
        <fullName evidence="3">Uncharacterized protein</fullName>
    </submittedName>
</protein>
<keyword evidence="1" id="KW-0812">Transmembrane</keyword>
<accession>A0A915CMI5</accession>
<feature type="transmembrane region" description="Helical" evidence="1">
    <location>
        <begin position="102"/>
        <end position="121"/>
    </location>
</feature>
<reference evidence="3" key="1">
    <citation type="submission" date="2022-11" db="UniProtKB">
        <authorList>
            <consortium name="WormBaseParasite"/>
        </authorList>
    </citation>
    <scope>IDENTIFICATION</scope>
</reference>
<evidence type="ECO:0000313" key="3">
    <source>
        <dbReference type="WBParaSite" id="jg1055"/>
    </source>
</evidence>
<dbReference type="AlphaFoldDB" id="A0A915CMI5"/>
<name>A0A915CMI5_9BILA</name>
<evidence type="ECO:0000313" key="2">
    <source>
        <dbReference type="Proteomes" id="UP000887574"/>
    </source>
</evidence>
<dbReference type="Proteomes" id="UP000887574">
    <property type="component" value="Unplaced"/>
</dbReference>
<feature type="transmembrane region" description="Helical" evidence="1">
    <location>
        <begin position="35"/>
        <end position="58"/>
    </location>
</feature>